<dbReference type="EMBL" id="PRKQ01000025">
    <property type="protein sequence ID" value="PPA93446.1"/>
    <property type="molecule type" value="Genomic_DNA"/>
</dbReference>
<name>A0AAP8U3W4_BRELA</name>
<reference evidence="2 3" key="1">
    <citation type="submission" date="2018-02" db="EMBL/GenBank/DDBJ databases">
        <title>Comparative analysis of genomes of three Brevibacillus laterosporus strains producers of potent antimicrobials isolated from silage.</title>
        <authorList>
            <person name="Kojic M."/>
            <person name="Miljkovic M."/>
            <person name="Studholme D."/>
            <person name="Filipic B."/>
        </authorList>
    </citation>
    <scope>NUCLEOTIDE SEQUENCE [LARGE SCALE GENOMIC DNA]</scope>
    <source>
        <strain evidence="2 3">BGSP11</strain>
    </source>
</reference>
<evidence type="ECO:0000256" key="1">
    <source>
        <dbReference type="SAM" id="MobiDB-lite"/>
    </source>
</evidence>
<evidence type="ECO:0000313" key="2">
    <source>
        <dbReference type="EMBL" id="PPA93446.1"/>
    </source>
</evidence>
<protein>
    <submittedName>
        <fullName evidence="2">Uncharacterized protein</fullName>
    </submittedName>
</protein>
<sequence length="203" mass="23600">MSLIVKISIKDDKGKEAGIELQENDYLAKLVIIQNVFNLFGVDKDILKTVNEFEKIGKAYSNFFDNMKQEEEQEIEQQEEQQEIEQQEEQHQNNNNEIQEQSSKDSQEAKESNDNQVNVVHVSDYLTTGIKEDSNGTKRYKLRYECPICMNKGVHYIYKNSTETWCHACGSKMPIKSAHKEGFPNRDSHGNFYRAGDYYDYSS</sequence>
<proteinExistence type="predicted"/>
<feature type="compositionally biased region" description="Low complexity" evidence="1">
    <location>
        <begin position="92"/>
        <end position="101"/>
    </location>
</feature>
<evidence type="ECO:0000313" key="3">
    <source>
        <dbReference type="Proteomes" id="UP000239759"/>
    </source>
</evidence>
<comment type="caution">
    <text evidence="2">The sequence shown here is derived from an EMBL/GenBank/DDBJ whole genome shotgun (WGS) entry which is preliminary data.</text>
</comment>
<feature type="compositionally biased region" description="Basic and acidic residues" evidence="1">
    <location>
        <begin position="102"/>
        <end position="113"/>
    </location>
</feature>
<dbReference type="Proteomes" id="UP000239759">
    <property type="component" value="Unassembled WGS sequence"/>
</dbReference>
<organism evidence="2 3">
    <name type="scientific">Brevibacillus laterosporus</name>
    <name type="common">Bacillus laterosporus</name>
    <dbReference type="NCBI Taxonomy" id="1465"/>
    <lineage>
        <taxon>Bacteria</taxon>
        <taxon>Bacillati</taxon>
        <taxon>Bacillota</taxon>
        <taxon>Bacilli</taxon>
        <taxon>Bacillales</taxon>
        <taxon>Paenibacillaceae</taxon>
        <taxon>Brevibacillus</taxon>
    </lineage>
</organism>
<feature type="region of interest" description="Disordered" evidence="1">
    <location>
        <begin position="71"/>
        <end position="118"/>
    </location>
</feature>
<feature type="compositionally biased region" description="Acidic residues" evidence="1">
    <location>
        <begin position="71"/>
        <end position="87"/>
    </location>
</feature>
<dbReference type="RefSeq" id="WP_104032814.1">
    <property type="nucleotide sequence ID" value="NZ_JARMDU010000007.1"/>
</dbReference>
<dbReference type="AlphaFoldDB" id="A0AAP8U3W4"/>
<gene>
    <name evidence="2" type="ORF">C4A77_18135</name>
</gene>
<accession>A0AAP8U3W4</accession>